<sequence>MDDFHPKLTVTDPDRRGSRIPDSRPTAQTFEECCVEVTQIFPDICHDHVRRLYDKHLGLLILHQYQDNLAQVLIEDILDHGGYPKERDRLKALNELKRKRDDLGSDDDEAVRWKTDVDKQRPLQYHTVAKAALLEAFQLIPSNFIGEKLVEHGNYYAAYIAIVEAERAFVSGHRNPYSQLKKRRAPPAVSHKDWIRSFKNDPHSYGDWVQEIEEEIEAAHQRRRREDGKRDQNARKAAQLEAEDQSQRLIGDVIECGCCFDEIPLSKVTHCNGDVLHFFCFDCARRNADNDIGANKYQLQCMDASICEATFCKTERAKFLDDRTMLKLESIEQEAVLRLAEVGHFDGQGTGVPGAEPGPGKCPLYDQNTTRKHDQIEAAGKDAMEKVRMENPGLSEDDLKIKFSTEVEMQNRGRPQHPYHPHPHPHNHPHPHPHPHPHLPRYPHGFVPGPIWPVPAQAVPELDEPMQYLRRDQGLDALQEQIRLQQERQVREAQIDLQQQVELLRQRTNETRDQVQRDIQQQVEQMRERHHERQRLQQDMELLRGRQREGRPEGPVFPFGLGALPEMAPLQYGGFDPPQHQIRQQQGQPYDPSNFLPHTLPNAEDFLQHREEDVPWAGNLATRQEEAGRRRERRLEQARRRLLEQYQPPRAG</sequence>
<evidence type="ECO:0000256" key="4">
    <source>
        <dbReference type="ARBA" id="ARBA00022786"/>
    </source>
</evidence>
<dbReference type="AlphaFoldDB" id="A0AA43TW17"/>
<dbReference type="Proteomes" id="UP001161017">
    <property type="component" value="Unassembled WGS sequence"/>
</dbReference>
<feature type="region of interest" description="Disordered" evidence="6">
    <location>
        <begin position="574"/>
        <end position="593"/>
    </location>
</feature>
<gene>
    <name evidence="7" type="ORF">OHK93_005574</name>
</gene>
<proteinExistence type="predicted"/>
<dbReference type="CDD" id="cd16630">
    <property type="entry name" value="RING-HC_RBR_RNF216"/>
    <property type="match status" value="1"/>
</dbReference>
<dbReference type="EMBL" id="JAPUFD010000003">
    <property type="protein sequence ID" value="MDI1486347.1"/>
    <property type="molecule type" value="Genomic_DNA"/>
</dbReference>
<name>A0AA43TW17_9LECA</name>
<feature type="region of interest" description="Disordered" evidence="6">
    <location>
        <begin position="606"/>
        <end position="652"/>
    </location>
</feature>
<dbReference type="InterPro" id="IPR051628">
    <property type="entry name" value="LUBAC_E3_Ligases"/>
</dbReference>
<accession>A0AA43TW17</accession>
<evidence type="ECO:0000256" key="2">
    <source>
        <dbReference type="ARBA" id="ARBA00022723"/>
    </source>
</evidence>
<evidence type="ECO:0008006" key="9">
    <source>
        <dbReference type="Google" id="ProtNLM"/>
    </source>
</evidence>
<feature type="region of interest" description="Disordered" evidence="6">
    <location>
        <begin position="410"/>
        <end position="441"/>
    </location>
</feature>
<keyword evidence="4" id="KW-0833">Ubl conjugation pathway</keyword>
<protein>
    <recommendedName>
        <fullName evidence="9">RING-type domain-containing protein</fullName>
    </recommendedName>
</protein>
<feature type="compositionally biased region" description="Low complexity" evidence="6">
    <location>
        <begin position="577"/>
        <end position="589"/>
    </location>
</feature>
<feature type="compositionally biased region" description="Basic and acidic residues" evidence="6">
    <location>
        <begin position="1"/>
        <end position="22"/>
    </location>
</feature>
<dbReference type="InterPro" id="IPR047544">
    <property type="entry name" value="RING-HC_RBR_RNF216"/>
</dbReference>
<feature type="region of interest" description="Disordered" evidence="6">
    <location>
        <begin position="219"/>
        <end position="241"/>
    </location>
</feature>
<keyword evidence="5" id="KW-0862">Zinc</keyword>
<dbReference type="PANTHER" id="PTHR22770:SF47">
    <property type="entry name" value="E3 UBIQUITIN-PROTEIN LIGASE RNF216"/>
    <property type="match status" value="1"/>
</dbReference>
<keyword evidence="8" id="KW-1185">Reference proteome</keyword>
<evidence type="ECO:0000313" key="8">
    <source>
        <dbReference type="Proteomes" id="UP001161017"/>
    </source>
</evidence>
<dbReference type="GO" id="GO:0008270">
    <property type="term" value="F:zinc ion binding"/>
    <property type="evidence" value="ECO:0007669"/>
    <property type="project" value="UniProtKB-KW"/>
</dbReference>
<comment type="caution">
    <text evidence="7">The sequence shown here is derived from an EMBL/GenBank/DDBJ whole genome shotgun (WGS) entry which is preliminary data.</text>
</comment>
<evidence type="ECO:0000256" key="3">
    <source>
        <dbReference type="ARBA" id="ARBA00022771"/>
    </source>
</evidence>
<evidence type="ECO:0000256" key="5">
    <source>
        <dbReference type="ARBA" id="ARBA00022833"/>
    </source>
</evidence>
<comment type="pathway">
    <text evidence="1">Protein modification; protein ubiquitination.</text>
</comment>
<keyword evidence="3" id="KW-0863">Zinc-finger</keyword>
<feature type="compositionally biased region" description="Basic residues" evidence="6">
    <location>
        <begin position="414"/>
        <end position="441"/>
    </location>
</feature>
<feature type="compositionally biased region" description="Basic and acidic residues" evidence="6">
    <location>
        <begin position="219"/>
        <end position="234"/>
    </location>
</feature>
<evidence type="ECO:0000313" key="7">
    <source>
        <dbReference type="EMBL" id="MDI1486347.1"/>
    </source>
</evidence>
<evidence type="ECO:0000256" key="1">
    <source>
        <dbReference type="ARBA" id="ARBA00004906"/>
    </source>
</evidence>
<keyword evidence="2" id="KW-0479">Metal-binding</keyword>
<evidence type="ECO:0000256" key="6">
    <source>
        <dbReference type="SAM" id="MobiDB-lite"/>
    </source>
</evidence>
<feature type="region of interest" description="Disordered" evidence="6">
    <location>
        <begin position="1"/>
        <end position="24"/>
    </location>
</feature>
<dbReference type="PANTHER" id="PTHR22770">
    <property type="entry name" value="UBIQUITIN CONJUGATING ENZYME 7 INTERACTING PROTEIN-RELATED"/>
    <property type="match status" value="1"/>
</dbReference>
<reference evidence="7" key="1">
    <citation type="journal article" date="2023" name="Genome Biol. Evol.">
        <title>First Whole Genome Sequence and Flow Cytometry Genome Size Data for the Lichen-Forming Fungus Ramalina farinacea (Ascomycota).</title>
        <authorList>
            <person name="Llewellyn T."/>
            <person name="Mian S."/>
            <person name="Hill R."/>
            <person name="Leitch I.J."/>
            <person name="Gaya E."/>
        </authorList>
    </citation>
    <scope>NUCLEOTIDE SEQUENCE</scope>
    <source>
        <strain evidence="7">LIQ254RAFAR</strain>
    </source>
</reference>
<feature type="compositionally biased region" description="Basic and acidic residues" evidence="6">
    <location>
        <begin position="623"/>
        <end position="643"/>
    </location>
</feature>
<organism evidence="7 8">
    <name type="scientific">Ramalina farinacea</name>
    <dbReference type="NCBI Taxonomy" id="258253"/>
    <lineage>
        <taxon>Eukaryota</taxon>
        <taxon>Fungi</taxon>
        <taxon>Dikarya</taxon>
        <taxon>Ascomycota</taxon>
        <taxon>Pezizomycotina</taxon>
        <taxon>Lecanoromycetes</taxon>
        <taxon>OSLEUM clade</taxon>
        <taxon>Lecanoromycetidae</taxon>
        <taxon>Lecanorales</taxon>
        <taxon>Lecanorineae</taxon>
        <taxon>Ramalinaceae</taxon>
        <taxon>Ramalina</taxon>
    </lineage>
</organism>